<dbReference type="Proteomes" id="UP001177023">
    <property type="component" value="Unassembled WGS sequence"/>
</dbReference>
<dbReference type="InterPro" id="IPR050111">
    <property type="entry name" value="C-type_lectin/snaclec_domain"/>
</dbReference>
<feature type="domain" description="C-type lectin" evidence="3">
    <location>
        <begin position="222"/>
        <end position="334"/>
    </location>
</feature>
<feature type="chain" id="PRO_5041284586" description="C-type lectin domain-containing protein" evidence="2">
    <location>
        <begin position="19"/>
        <end position="351"/>
    </location>
</feature>
<evidence type="ECO:0000256" key="1">
    <source>
        <dbReference type="SAM" id="MobiDB-lite"/>
    </source>
</evidence>
<accession>A0AA36FY93</accession>
<reference evidence="4" key="1">
    <citation type="submission" date="2023-06" db="EMBL/GenBank/DDBJ databases">
        <authorList>
            <person name="Delattre M."/>
        </authorList>
    </citation>
    <scope>NUCLEOTIDE SEQUENCE</scope>
    <source>
        <strain evidence="4">AF72</strain>
    </source>
</reference>
<evidence type="ECO:0000313" key="4">
    <source>
        <dbReference type="EMBL" id="CAJ0572623.1"/>
    </source>
</evidence>
<dbReference type="InterPro" id="IPR016186">
    <property type="entry name" value="C-type_lectin-like/link_sf"/>
</dbReference>
<keyword evidence="2" id="KW-0732">Signal</keyword>
<dbReference type="SMART" id="SM00034">
    <property type="entry name" value="CLECT"/>
    <property type="match status" value="2"/>
</dbReference>
<dbReference type="AlphaFoldDB" id="A0AA36FY93"/>
<feature type="signal peptide" evidence="2">
    <location>
        <begin position="1"/>
        <end position="18"/>
    </location>
</feature>
<dbReference type="CDD" id="cd00037">
    <property type="entry name" value="CLECT"/>
    <property type="match status" value="1"/>
</dbReference>
<feature type="domain" description="C-type lectin" evidence="3">
    <location>
        <begin position="41"/>
        <end position="171"/>
    </location>
</feature>
<gene>
    <name evidence="4" type="ORF">MSPICULIGERA_LOCUS11007</name>
</gene>
<dbReference type="Gene3D" id="3.10.100.10">
    <property type="entry name" value="Mannose-Binding Protein A, subunit A"/>
    <property type="match status" value="2"/>
</dbReference>
<dbReference type="InterPro" id="IPR001304">
    <property type="entry name" value="C-type_lectin-like"/>
</dbReference>
<dbReference type="InterPro" id="IPR016187">
    <property type="entry name" value="CTDL_fold"/>
</dbReference>
<evidence type="ECO:0000313" key="5">
    <source>
        <dbReference type="Proteomes" id="UP001177023"/>
    </source>
</evidence>
<proteinExistence type="predicted"/>
<feature type="region of interest" description="Disordered" evidence="1">
    <location>
        <begin position="187"/>
        <end position="207"/>
    </location>
</feature>
<dbReference type="PANTHER" id="PTHR22803">
    <property type="entry name" value="MANNOSE, PHOSPHOLIPASE, LECTIN RECEPTOR RELATED"/>
    <property type="match status" value="1"/>
</dbReference>
<organism evidence="4 5">
    <name type="scientific">Mesorhabditis spiculigera</name>
    <dbReference type="NCBI Taxonomy" id="96644"/>
    <lineage>
        <taxon>Eukaryota</taxon>
        <taxon>Metazoa</taxon>
        <taxon>Ecdysozoa</taxon>
        <taxon>Nematoda</taxon>
        <taxon>Chromadorea</taxon>
        <taxon>Rhabditida</taxon>
        <taxon>Rhabditina</taxon>
        <taxon>Rhabditomorpha</taxon>
        <taxon>Rhabditoidea</taxon>
        <taxon>Rhabditidae</taxon>
        <taxon>Mesorhabditinae</taxon>
        <taxon>Mesorhabditis</taxon>
    </lineage>
</organism>
<evidence type="ECO:0000259" key="3">
    <source>
        <dbReference type="PROSITE" id="PS50041"/>
    </source>
</evidence>
<name>A0AA36FY93_9BILA</name>
<sequence length="351" mass="39227">MVEKFGIFLLFLATTVSTVPDCRHGACDALTCEAGWTALNRTRSCFKLIRNVDISKANAECGLYGATVASVGNAEENKDILEFGIISQVKKSEAYFLGAKKKGSGPLGFEWIDGKRFNYTNWKKGEPSDKHNGKSEECIEMFVRYWKFDPTKSLEQNMEATDAGKWNDLTCGWSPRVFACRKDQRPEIQGPSKYPPEEPSVITTVSKPKGPPCEAGWLWTNTTEKCYKFLSQSTLNQSIAQCGKMDASVAMIRSAAENQALIDLWQTNYNATVKCFLGARRFGKGKLDFRWLDGTNLTYNNIHQPYIGETEDCLELFIGDAFGIASIWNDVSCEAQEQVGVCEKKKLHSTS</sequence>
<protein>
    <recommendedName>
        <fullName evidence="3">C-type lectin domain-containing protein</fullName>
    </recommendedName>
</protein>
<dbReference type="Pfam" id="PF00059">
    <property type="entry name" value="Lectin_C"/>
    <property type="match status" value="2"/>
</dbReference>
<keyword evidence="5" id="KW-1185">Reference proteome</keyword>
<dbReference type="EMBL" id="CATQJA010002601">
    <property type="protein sequence ID" value="CAJ0572623.1"/>
    <property type="molecule type" value="Genomic_DNA"/>
</dbReference>
<dbReference type="PROSITE" id="PS50041">
    <property type="entry name" value="C_TYPE_LECTIN_2"/>
    <property type="match status" value="2"/>
</dbReference>
<dbReference type="SUPFAM" id="SSF56436">
    <property type="entry name" value="C-type lectin-like"/>
    <property type="match status" value="2"/>
</dbReference>
<evidence type="ECO:0000256" key="2">
    <source>
        <dbReference type="SAM" id="SignalP"/>
    </source>
</evidence>
<feature type="non-terminal residue" evidence="4">
    <location>
        <position position="351"/>
    </location>
</feature>
<comment type="caution">
    <text evidence="4">The sequence shown here is derived from an EMBL/GenBank/DDBJ whole genome shotgun (WGS) entry which is preliminary data.</text>
</comment>